<feature type="domain" description="ATPase AAA-type core" evidence="1">
    <location>
        <begin position="48"/>
        <end position="340"/>
    </location>
</feature>
<organism evidence="2 3">
    <name type="scientific">Faecalicoccus acidiformans</name>
    <dbReference type="NCBI Taxonomy" id="915173"/>
    <lineage>
        <taxon>Bacteria</taxon>
        <taxon>Bacillati</taxon>
        <taxon>Bacillota</taxon>
        <taxon>Erysipelotrichia</taxon>
        <taxon>Erysipelotrichales</taxon>
        <taxon>Erysipelotrichaceae</taxon>
        <taxon>Faecalicoccus</taxon>
    </lineage>
</organism>
<dbReference type="EMBL" id="JACJLU010000010">
    <property type="protein sequence ID" value="MBM6831983.1"/>
    <property type="molecule type" value="Genomic_DNA"/>
</dbReference>
<dbReference type="PANTHER" id="PTHR40396:SF1">
    <property type="entry name" value="ATPASE AAA-TYPE CORE DOMAIN-CONTAINING PROTEIN"/>
    <property type="match status" value="1"/>
</dbReference>
<keyword evidence="3" id="KW-1185">Reference proteome</keyword>
<proteinExistence type="predicted"/>
<gene>
    <name evidence="2" type="ORF">H5982_07705</name>
</gene>
<dbReference type="PANTHER" id="PTHR40396">
    <property type="entry name" value="ATPASE-LIKE PROTEIN"/>
    <property type="match status" value="1"/>
</dbReference>
<dbReference type="Pfam" id="PF13304">
    <property type="entry name" value="AAA_21"/>
    <property type="match status" value="1"/>
</dbReference>
<dbReference type="Proteomes" id="UP000775500">
    <property type="component" value="Unassembled WGS sequence"/>
</dbReference>
<dbReference type="SUPFAM" id="SSF52540">
    <property type="entry name" value="P-loop containing nucleoside triphosphate hydrolases"/>
    <property type="match status" value="1"/>
</dbReference>
<dbReference type="InterPro" id="IPR027417">
    <property type="entry name" value="P-loop_NTPase"/>
</dbReference>
<dbReference type="Gene3D" id="3.40.50.300">
    <property type="entry name" value="P-loop containing nucleotide triphosphate hydrolases"/>
    <property type="match status" value="1"/>
</dbReference>
<comment type="caution">
    <text evidence="2">The sequence shown here is derived from an EMBL/GenBank/DDBJ whole genome shotgun (WGS) entry which is preliminary data.</text>
</comment>
<sequence>MLSQFTVKNYRSIKDEITLDMQATPNSEHPEHVFKLEEGKFNEKYLPLSVIYGPNGAGKSNIIEAFGAMLNKIVSPMKTIFRDDHNERTHIKVTPFKLAKDTLNNPTEFEVYFTTSDSEYRYVLHVRREDVVFESLDRKKFSTNRISRLFVRKDVEIKLFNEFSKFKITKDISSNLPLLSYLGITYNTNIIVNDVISWLLFNVAVLNFGSPIRERTIKIPQNKERKLQFLNLLQNLDIDIVDFRMEEVDGRKDLYTKHIVDGFETELTLQEESQGTAKLFSLLYYIITGLEEGRVLMVDELDAKLHPKILEYIIQLFSNPKINKNGAQLIFTSHDLYTMNSTVFRRDEIWFVAKGNDQGSVLYSLAEFKQDGKSIRKDASFDKDYVLGKYGADPYLVRMLEWEDING</sequence>
<evidence type="ECO:0000313" key="2">
    <source>
        <dbReference type="EMBL" id="MBM6831983.1"/>
    </source>
</evidence>
<evidence type="ECO:0000259" key="1">
    <source>
        <dbReference type="Pfam" id="PF13304"/>
    </source>
</evidence>
<reference evidence="2 3" key="1">
    <citation type="journal article" date="2021" name="Sci. Rep.">
        <title>The distribution of antibiotic resistance genes in chicken gut microbiota commensals.</title>
        <authorList>
            <person name="Juricova H."/>
            <person name="Matiasovicova J."/>
            <person name="Kubasova T."/>
            <person name="Cejkova D."/>
            <person name="Rychlik I."/>
        </authorList>
    </citation>
    <scope>NUCLEOTIDE SEQUENCE [LARGE SCALE GENOMIC DNA]</scope>
    <source>
        <strain evidence="2 3">An423</strain>
    </source>
</reference>
<protein>
    <submittedName>
        <fullName evidence="2">AAA family ATPase</fullName>
    </submittedName>
</protein>
<dbReference type="InterPro" id="IPR003959">
    <property type="entry name" value="ATPase_AAA_core"/>
</dbReference>
<evidence type="ECO:0000313" key="3">
    <source>
        <dbReference type="Proteomes" id="UP000775500"/>
    </source>
</evidence>
<name>A0ABS2FPL4_9FIRM</name>
<dbReference type="RefSeq" id="WP_204686278.1">
    <property type="nucleotide sequence ID" value="NZ_JACJLU010000010.1"/>
</dbReference>
<accession>A0ABS2FPL4</accession>